<dbReference type="GO" id="GO:0005524">
    <property type="term" value="F:ATP binding"/>
    <property type="evidence" value="ECO:0007669"/>
    <property type="project" value="InterPro"/>
</dbReference>
<evidence type="ECO:0000256" key="1">
    <source>
        <dbReference type="SAM" id="MobiDB-lite"/>
    </source>
</evidence>
<dbReference type="EMBL" id="JMSN01000026">
    <property type="protein sequence ID" value="KDN48209.1"/>
    <property type="molecule type" value="Genomic_DNA"/>
</dbReference>
<dbReference type="Pfam" id="PF07728">
    <property type="entry name" value="AAA_5"/>
    <property type="match status" value="2"/>
</dbReference>
<evidence type="ECO:0000313" key="4">
    <source>
        <dbReference type="Proteomes" id="UP000027361"/>
    </source>
</evidence>
<evidence type="ECO:0000259" key="2">
    <source>
        <dbReference type="SMART" id="SM00327"/>
    </source>
</evidence>
<dbReference type="HOGENOM" id="CLU_001400_1_0_1"/>
<dbReference type="InterPro" id="IPR039891">
    <property type="entry name" value="VWA8"/>
</dbReference>
<accession>A0A066WAU2</accession>
<feature type="region of interest" description="Disordered" evidence="1">
    <location>
        <begin position="43"/>
        <end position="65"/>
    </location>
</feature>
<feature type="region of interest" description="Disordered" evidence="1">
    <location>
        <begin position="360"/>
        <end position="379"/>
    </location>
</feature>
<evidence type="ECO:0000313" key="3">
    <source>
        <dbReference type="EMBL" id="KDN48209.1"/>
    </source>
</evidence>
<feature type="domain" description="VWFA" evidence="2">
    <location>
        <begin position="1332"/>
        <end position="1518"/>
    </location>
</feature>
<dbReference type="OMA" id="GTHIVHP"/>
<comment type="caution">
    <text evidence="3">The sequence shown here is derived from an EMBL/GenBank/DDBJ whole genome shotgun (WGS) entry which is preliminary data.</text>
</comment>
<dbReference type="InterPro" id="IPR002035">
    <property type="entry name" value="VWF_A"/>
</dbReference>
<dbReference type="PANTHER" id="PTHR21610:SF9">
    <property type="entry name" value="VON WILLEBRAND FACTOR A DOMAIN-CONTAINING PROTEIN 8"/>
    <property type="match status" value="1"/>
</dbReference>
<dbReference type="RefSeq" id="XP_013244057.1">
    <property type="nucleotide sequence ID" value="XM_013388603.1"/>
</dbReference>
<feature type="compositionally biased region" description="Low complexity" evidence="1">
    <location>
        <begin position="15"/>
        <end position="25"/>
    </location>
</feature>
<dbReference type="OrthoDB" id="5186at2759"/>
<feature type="compositionally biased region" description="Basic and acidic residues" evidence="1">
    <location>
        <begin position="1161"/>
        <end position="1180"/>
    </location>
</feature>
<organism evidence="3 4">
    <name type="scientific">Tilletiaria anomala (strain ATCC 24038 / CBS 436.72 / UBC 951)</name>
    <dbReference type="NCBI Taxonomy" id="1037660"/>
    <lineage>
        <taxon>Eukaryota</taxon>
        <taxon>Fungi</taxon>
        <taxon>Dikarya</taxon>
        <taxon>Basidiomycota</taxon>
        <taxon>Ustilaginomycotina</taxon>
        <taxon>Exobasidiomycetes</taxon>
        <taxon>Georgefischeriales</taxon>
        <taxon>Tilletiariaceae</taxon>
        <taxon>Tilletiaria</taxon>
    </lineage>
</organism>
<dbReference type="SUPFAM" id="SSF53300">
    <property type="entry name" value="vWA-like"/>
    <property type="match status" value="1"/>
</dbReference>
<dbReference type="InterPro" id="IPR027417">
    <property type="entry name" value="P-loop_NTPase"/>
</dbReference>
<protein>
    <recommendedName>
        <fullName evidence="2">VWFA domain-containing protein</fullName>
    </recommendedName>
</protein>
<reference evidence="3 4" key="1">
    <citation type="submission" date="2014-05" db="EMBL/GenBank/DDBJ databases">
        <title>Draft genome sequence of a rare smut relative, Tilletiaria anomala UBC 951.</title>
        <authorList>
            <consortium name="DOE Joint Genome Institute"/>
            <person name="Toome M."/>
            <person name="Kuo A."/>
            <person name="Henrissat B."/>
            <person name="Lipzen A."/>
            <person name="Tritt A."/>
            <person name="Yoshinaga Y."/>
            <person name="Zane M."/>
            <person name="Barry K."/>
            <person name="Grigoriev I.V."/>
            <person name="Spatafora J.W."/>
            <person name="Aimea M.C."/>
        </authorList>
    </citation>
    <scope>NUCLEOTIDE SEQUENCE [LARGE SCALE GENOMIC DNA]</scope>
    <source>
        <strain evidence="3 4">UBC 951</strain>
    </source>
</reference>
<dbReference type="PANTHER" id="PTHR21610">
    <property type="entry name" value="VON WILLEBRAND FACTOR A DOMAIN-CONTAINING PROTEIN 8"/>
    <property type="match status" value="1"/>
</dbReference>
<sequence>MAPDLKSPVGRVLPSISPSNSGSSSALGRLTALGRQLIPSSPFTTRSEAESANETGPDSQVGTLHLGPNVSIAVTKPREPERLPTDRLLLNIHDPVVSEHLEWLGKKWMLGQDVFLLSPPGPYSRRLALTFAALLQLPYEIVSLHRDIGEADLLQSRNLAAGGELVYHNGPVVRAMMNGGILILEGAQRAERNILPLLNNILENREQNLPDGTHLIPADRIASMQAEQAKLGKEVSRFVPVHPNFRVIALGLPIPPYKGHPLDPPFRSRFQGRWVEGNVGNLGSAQFTQENEFSNAGQEQREAAAELQSRFYAWSSLQKQHAMAAAGGSILPPTSQLPNVPGTALPLIEDLIRRFVPEQMPPEPEEIDSPEANMTEQEKERVKSKDAEAIAASTMMLLGSAYPALHSLDKEKSKLLTELLVGVGLNNGLGEQQQAEGVGILGYRAISIEKIPGDANLVDVAFEQIHSGQRVTLRAPGGHLPLQRLPTLGETAQGGILISPRMIAQLTLMLQLHCMGRDICVLPSTLASKQGGDGLSQTQSSSSTSTSISLFASCLGYQLESLHLFKDTSGQELLMRRATTADGSTTWEAAPLLKGALDGKLVHLSGVDTLGATLGSLSRLSTDRESELWNGSRVLLSNSYSVSDTEAEALNALMSSKEAGKVVNAISPSFRIVATAAAAKADWLDEEAGTLFGFVQPSPMQPAEEREVIRQRTHCGKEALDKLLEFAERYRQISANPNLLLQKSRRLGTRQLIRAAKRMAKYPDSDLHNLISRSLLVDFLPKAVREIVRDALAQCHIYQPGVEGAFQYQPAEFMADPEVSNDQLTFCDLNNEAAEPQSIPLFDVDAKDPEGKILIPVMPTFYNNHAQSMLMRSMAQDLHMLSEHLLLMGQQGVAKNAIIDRLLELLRRPREYIQLHRDSTVASILQQINLQAGKLNYTETPLLRAIRLGRVIVVDEADKSSAAVTAVFKSLTERGELSLPDGRRVRPIGSLGANNDILVHPDFRLILLANRPGFPFLGNEFLQVLGEGFSCYVVSNPDLNSEIRILQQAAPNVSKNLIRKLDMAFHDLRQAFVDGLVTYPYSLRELLHLVRHLQNYPEEGLTSVLLNTLAFDLHRPEAMQYVISVLKKRGLETEGLSLTEIREGVGALGKAAKKIEWDPKKAGRDTSLDRPKVGKVDLQNKPHVGGNTWRGGTGGRDTAGLGGVGGYERLFAGHDVHQVPQSQKDAVPEHIRRQAREMAREALAKKLAEEGMTSHEGATYHAYITEMAPQIEQLRNVFDLVQANAKERQWLNRQQEGELDERRLTDGLTGERAIFRRRQEAPPEIGTPQTKPKRIRFVVDVSASMYSMQFDGRLEREVKTCVMVMEALERVDPTKYLWDLVGHSGDSDHIVFIEAGKPPKTNGQKWKVVRNMVAQMQYCDSGDNTVRCLERSVQELSRVEADDYFVIALSDANLARYGITSRVLTDALRKGGEKVKSSIIFIDRGGNDAGHIARQMPGRAYVAAEMREIPALVSNILTTMNGEDSA</sequence>
<dbReference type="GeneID" id="25263184"/>
<dbReference type="SUPFAM" id="SSF52540">
    <property type="entry name" value="P-loop containing nucleoside triphosphate hydrolases"/>
    <property type="match status" value="2"/>
</dbReference>
<dbReference type="GO" id="GO:0005737">
    <property type="term" value="C:cytoplasm"/>
    <property type="evidence" value="ECO:0007669"/>
    <property type="project" value="TreeGrafter"/>
</dbReference>
<dbReference type="InterPro" id="IPR036465">
    <property type="entry name" value="vWFA_dom_sf"/>
</dbReference>
<feature type="compositionally biased region" description="Polar residues" evidence="1">
    <location>
        <begin position="43"/>
        <end position="62"/>
    </location>
</feature>
<keyword evidence="4" id="KW-1185">Reference proteome</keyword>
<dbReference type="Proteomes" id="UP000027361">
    <property type="component" value="Unassembled WGS sequence"/>
</dbReference>
<dbReference type="STRING" id="1037660.A0A066WAU2"/>
<feature type="region of interest" description="Disordered" evidence="1">
    <location>
        <begin position="1"/>
        <end position="28"/>
    </location>
</feature>
<gene>
    <name evidence="3" type="ORF">K437DRAFT_245730</name>
</gene>
<dbReference type="InParanoid" id="A0A066WAU2"/>
<feature type="region of interest" description="Disordered" evidence="1">
    <location>
        <begin position="1161"/>
        <end position="1196"/>
    </location>
</feature>
<dbReference type="SMART" id="SM00327">
    <property type="entry name" value="VWA"/>
    <property type="match status" value="1"/>
</dbReference>
<dbReference type="Gene3D" id="3.40.50.300">
    <property type="entry name" value="P-loop containing nucleotide triphosphate hydrolases"/>
    <property type="match status" value="2"/>
</dbReference>
<dbReference type="InterPro" id="IPR011704">
    <property type="entry name" value="ATPase_dyneun-rel_AAA"/>
</dbReference>
<proteinExistence type="predicted"/>
<dbReference type="GO" id="GO:0016887">
    <property type="term" value="F:ATP hydrolysis activity"/>
    <property type="evidence" value="ECO:0007669"/>
    <property type="project" value="InterPro"/>
</dbReference>
<name>A0A066WAU2_TILAU</name>